<feature type="compositionally biased region" description="Basic and acidic residues" evidence="9">
    <location>
        <begin position="1067"/>
        <end position="1083"/>
    </location>
</feature>
<proteinExistence type="inferred from homology"/>
<name>A0A498HG42_MALDO</name>
<feature type="domain" description="Uracil-DNA glycosylase-like" evidence="10">
    <location>
        <begin position="195"/>
        <end position="353"/>
    </location>
</feature>
<dbReference type="PANTHER" id="PTHR33644:SF3">
    <property type="entry name" value="RING_U-BOX SUPERFAMILY PROTEIN"/>
    <property type="match status" value="1"/>
</dbReference>
<dbReference type="AlphaFoldDB" id="A0A498HG42"/>
<feature type="compositionally biased region" description="Polar residues" evidence="9">
    <location>
        <begin position="80"/>
        <end position="89"/>
    </location>
</feature>
<dbReference type="NCBIfam" id="NF003589">
    <property type="entry name" value="PRK05254.1-2"/>
    <property type="match status" value="1"/>
</dbReference>
<dbReference type="Gene3D" id="3.30.40.10">
    <property type="entry name" value="Zinc/RING finger domain, C3HC4 (zinc finger)"/>
    <property type="match status" value="1"/>
</dbReference>
<feature type="region of interest" description="Disordered" evidence="9">
    <location>
        <begin position="72"/>
        <end position="105"/>
    </location>
</feature>
<dbReference type="CDD" id="cd10027">
    <property type="entry name" value="UDG-F1-like"/>
    <property type="match status" value="1"/>
</dbReference>
<feature type="region of interest" description="Disordered" evidence="9">
    <location>
        <begin position="599"/>
        <end position="661"/>
    </location>
</feature>
<keyword evidence="12" id="KW-1185">Reference proteome</keyword>
<dbReference type="GO" id="GO:0006284">
    <property type="term" value="P:base-excision repair"/>
    <property type="evidence" value="ECO:0007669"/>
    <property type="project" value="UniProtKB-UniRule"/>
</dbReference>
<keyword evidence="7" id="KW-0496">Mitochondrion</keyword>
<feature type="region of interest" description="Disordered" evidence="9">
    <location>
        <begin position="32"/>
        <end position="54"/>
    </location>
</feature>
<evidence type="ECO:0000256" key="1">
    <source>
        <dbReference type="ARBA" id="ARBA00001400"/>
    </source>
</evidence>
<dbReference type="PANTHER" id="PTHR33644">
    <property type="entry name" value="U-BOX DOMAIN-CONTAINING PROTEIN 62-RELATED"/>
    <property type="match status" value="1"/>
</dbReference>
<dbReference type="Pfam" id="PF03167">
    <property type="entry name" value="UDG"/>
    <property type="match status" value="1"/>
</dbReference>
<dbReference type="NCBIfam" id="NF003588">
    <property type="entry name" value="PRK05254.1-1"/>
    <property type="match status" value="1"/>
</dbReference>
<evidence type="ECO:0000256" key="4">
    <source>
        <dbReference type="ARBA" id="ARBA00022763"/>
    </source>
</evidence>
<dbReference type="SUPFAM" id="SSF57850">
    <property type="entry name" value="RING/U-box"/>
    <property type="match status" value="1"/>
</dbReference>
<feature type="compositionally biased region" description="Acidic residues" evidence="9">
    <location>
        <begin position="476"/>
        <end position="488"/>
    </location>
</feature>
<dbReference type="NCBIfam" id="TIGR00628">
    <property type="entry name" value="ung"/>
    <property type="match status" value="1"/>
</dbReference>
<dbReference type="InterPro" id="IPR002043">
    <property type="entry name" value="UDG_fam1"/>
</dbReference>
<evidence type="ECO:0000313" key="11">
    <source>
        <dbReference type="EMBL" id="RXH70438.1"/>
    </source>
</evidence>
<keyword evidence="5 7" id="KW-0378">Hydrolase</keyword>
<dbReference type="GO" id="GO:0005739">
    <property type="term" value="C:mitochondrion"/>
    <property type="evidence" value="ECO:0007669"/>
    <property type="project" value="UniProtKB-SubCell"/>
</dbReference>
<dbReference type="SUPFAM" id="SSF52141">
    <property type="entry name" value="Uracil-DNA glycosylase-like"/>
    <property type="match status" value="1"/>
</dbReference>
<dbReference type="HAMAP" id="MF_00148">
    <property type="entry name" value="UDG"/>
    <property type="match status" value="1"/>
</dbReference>
<gene>
    <name evidence="11" type="ORF">DVH24_007694</name>
</gene>
<dbReference type="GO" id="GO:0005634">
    <property type="term" value="C:nucleus"/>
    <property type="evidence" value="ECO:0007669"/>
    <property type="project" value="UniProtKB-SubCell"/>
</dbReference>
<dbReference type="EMBL" id="RDQH01000342">
    <property type="protein sequence ID" value="RXH70438.1"/>
    <property type="molecule type" value="Genomic_DNA"/>
</dbReference>
<dbReference type="SMART" id="SM00987">
    <property type="entry name" value="UreE_C"/>
    <property type="match status" value="1"/>
</dbReference>
<comment type="catalytic activity">
    <reaction evidence="1 7">
        <text>Hydrolyzes single-stranded DNA or mismatched double-stranded DNA and polynucleotides, releasing free uracil.</text>
        <dbReference type="EC" id="3.2.2.27"/>
    </reaction>
</comment>
<dbReference type="InterPro" id="IPR018085">
    <property type="entry name" value="Ura-DNA_Glyclase_AS"/>
</dbReference>
<dbReference type="InterPro" id="IPR005122">
    <property type="entry name" value="Uracil-DNA_glycosylase-like"/>
</dbReference>
<dbReference type="InterPro" id="IPR057649">
    <property type="entry name" value="PUB62-63_C"/>
</dbReference>
<dbReference type="Pfam" id="PF23112">
    <property type="entry name" value="PUB62-63_C"/>
    <property type="match status" value="1"/>
</dbReference>
<keyword evidence="6 7" id="KW-0234">DNA repair</keyword>
<evidence type="ECO:0000256" key="2">
    <source>
        <dbReference type="ARBA" id="ARBA00008184"/>
    </source>
</evidence>
<sequence>MSSIIFPGVCNLPANSKSTIRALAPIHKAYHSRRLSTSGIPSEKERKMGSTSKTAAKKNKTLFDLFPPATAPSAKRFKSDSTASAGHSLSSTTNNDSSAASTDLTAQQKSRIEFQKLLAKARRNLSTCSNRVSHSKSKGEGVKLEELLVEETWLEALPSELQKPYAKTLSKFVESELCGGVPIYPPTHLIFNALNSTSFDRVKAVILGQDPYHGPGQAMGLSFSVPEGVKVPSSLVNIFKELNKDLGCSIPSHGNLEKWAVQGVLLLNAVLTVRNHQANSHAKKGWEQFTDAVIKTISQKRDGVVFLLWGNSAQQKIRLIDESKHHILKAAHPSGLSANRGFFGCSHGWQILHALSTLLVAPETHPICPTKLDRLGFSVIHVTSCDWPQAHQWSTQATTHCIFQDMTSIISSHRCNWSFGVQETVNVGKGFNKVLFPGCNGSYFPSRGLGFSTGNCHIRHQSNRRHRPIFSSTTDDGNDINPDDSEDTSDAKETGGVDNNEMLRENLERLVGRDDSAFSGIDLATLIRNKYGRSYDVQLIKKEFLGRNLLALNVMWKYMEQRSFPLTEEEYLLRLDDVANTLKCWGAVSHIRNSLATVKERPRIGKQQTSAAPPSHSITTPPSSTTTTTPTAIRSPTATPTHSQQHPSPLHRHALPVPPPPLDHVLPIAAAHPSGEPAPTIQCQLARVRLSDIAPYHGAPGGSYVRAVEALSGSLTRHNAAVIELGSEDTALLRCGLEASRLYFRSRAQLGAGKGSRGVHMYRAGRALEDWDSSPPCMADIFRCMGKAAHVALCAVARHLRLRSDVFNHLLDDTPLPTNEVSSSILVATYSNASLQNGKGAIGGGKPGMNAEVEKGLLTLVSSDSPGIQVCDPNGRWYLADGKALSHATAGLRPAAPYKAAPDYSSGISSGGRTSLAFRLMPQGNAILDCSPVAAAGHVIPHSYVPISVSQFMDDLSAEEDVLGSRSDNTYVARNNLNKEPSLRSVLSDPLSGSFLEDAMLVSCGHSFGGLMLRRVIETTRCTLCGADIETGSLVPNHALRAAAAAVKHEDDRRLFHNATVRKRRKELVDQMDSSRRPNKENGDVGDDGIRGVQYPFSVNEKVGNRRTPEKFVGKEAVITSQCLNGWYLLKIIGTGENVRLQYRSLRKM</sequence>
<evidence type="ECO:0000313" key="12">
    <source>
        <dbReference type="Proteomes" id="UP000290289"/>
    </source>
</evidence>
<dbReference type="Gene3D" id="3.40.470.10">
    <property type="entry name" value="Uracil-DNA glycosylase-like domain"/>
    <property type="match status" value="1"/>
</dbReference>
<dbReference type="InterPro" id="IPR021420">
    <property type="entry name" value="DUF3067"/>
</dbReference>
<accession>A0A498HG42</accession>
<dbReference type="InterPro" id="IPR027443">
    <property type="entry name" value="IPNS-like_sf"/>
</dbReference>
<keyword evidence="4 7" id="KW-0227">DNA damage</keyword>
<comment type="similarity">
    <text evidence="2 7">Belongs to the uracil-DNA glycosylase (UDG) superfamily. UNG family.</text>
</comment>
<protein>
    <recommendedName>
        <fullName evidence="3 7">Uracil-DNA glycosylase</fullName>
        <shortName evidence="7">UDG</shortName>
        <ecNumber evidence="3 7">3.2.2.27</ecNumber>
    </recommendedName>
</protein>
<feature type="compositionally biased region" description="Low complexity" evidence="9">
    <location>
        <begin position="609"/>
        <end position="641"/>
    </location>
</feature>
<dbReference type="Pfam" id="PF11267">
    <property type="entry name" value="DUF3067"/>
    <property type="match status" value="1"/>
</dbReference>
<comment type="subcellular location">
    <subcellularLocation>
        <location evidence="7">Mitochondrion</location>
    </subcellularLocation>
    <subcellularLocation>
        <location evidence="7">Nucleus</location>
    </subcellularLocation>
</comment>
<dbReference type="FunFam" id="3.40.470.10:FF:000001">
    <property type="entry name" value="Uracil-DNA glycosylase"/>
    <property type="match status" value="1"/>
</dbReference>
<dbReference type="Gene3D" id="3.30.428.40">
    <property type="entry name" value="Protein of unknown function DUF3067"/>
    <property type="match status" value="1"/>
</dbReference>
<feature type="active site" description="Proton acceptor" evidence="7 8">
    <location>
        <position position="210"/>
    </location>
</feature>
<comment type="caution">
    <text evidence="11">The sequence shown here is derived from an EMBL/GenBank/DDBJ whole genome shotgun (WGS) entry which is preliminary data.</text>
</comment>
<dbReference type="PROSITE" id="PS00130">
    <property type="entry name" value="U_DNA_GLYCOSYLASE"/>
    <property type="match status" value="1"/>
</dbReference>
<dbReference type="EC" id="3.2.2.27" evidence="3 7"/>
<dbReference type="GO" id="GO:0004844">
    <property type="term" value="F:uracil DNA N-glycosylase activity"/>
    <property type="evidence" value="ECO:0007669"/>
    <property type="project" value="UniProtKB-UniRule"/>
</dbReference>
<dbReference type="NCBIfam" id="NF003592">
    <property type="entry name" value="PRK05254.1-5"/>
    <property type="match status" value="1"/>
</dbReference>
<organism evidence="11 12">
    <name type="scientific">Malus domestica</name>
    <name type="common">Apple</name>
    <name type="synonym">Pyrus malus</name>
    <dbReference type="NCBI Taxonomy" id="3750"/>
    <lineage>
        <taxon>Eukaryota</taxon>
        <taxon>Viridiplantae</taxon>
        <taxon>Streptophyta</taxon>
        <taxon>Embryophyta</taxon>
        <taxon>Tracheophyta</taxon>
        <taxon>Spermatophyta</taxon>
        <taxon>Magnoliopsida</taxon>
        <taxon>eudicotyledons</taxon>
        <taxon>Gunneridae</taxon>
        <taxon>Pentapetalae</taxon>
        <taxon>rosids</taxon>
        <taxon>fabids</taxon>
        <taxon>Rosales</taxon>
        <taxon>Rosaceae</taxon>
        <taxon>Amygdaloideae</taxon>
        <taxon>Maleae</taxon>
        <taxon>Malus</taxon>
    </lineage>
</organism>
<dbReference type="InterPro" id="IPR013083">
    <property type="entry name" value="Znf_RING/FYVE/PHD"/>
</dbReference>
<evidence type="ECO:0000259" key="10">
    <source>
        <dbReference type="SMART" id="SM00986"/>
    </source>
</evidence>
<feature type="region of interest" description="Disordered" evidence="9">
    <location>
        <begin position="1067"/>
        <end position="1091"/>
    </location>
</feature>
<dbReference type="Proteomes" id="UP000290289">
    <property type="component" value="Chromosome 16"/>
</dbReference>
<evidence type="ECO:0000256" key="9">
    <source>
        <dbReference type="SAM" id="MobiDB-lite"/>
    </source>
</evidence>
<reference evidence="11 12" key="1">
    <citation type="submission" date="2018-10" db="EMBL/GenBank/DDBJ databases">
        <title>A high-quality apple genome assembly.</title>
        <authorList>
            <person name="Hu J."/>
        </authorList>
    </citation>
    <scope>NUCLEOTIDE SEQUENCE [LARGE SCALE GENOMIC DNA]</scope>
    <source>
        <strain evidence="12">cv. HFTH1</strain>
        <tissue evidence="11">Young leaf</tissue>
    </source>
</reference>
<evidence type="ECO:0000256" key="3">
    <source>
        <dbReference type="ARBA" id="ARBA00012030"/>
    </source>
</evidence>
<evidence type="ECO:0000256" key="6">
    <source>
        <dbReference type="ARBA" id="ARBA00023204"/>
    </source>
</evidence>
<dbReference type="InterPro" id="IPR036895">
    <property type="entry name" value="Uracil-DNA_glycosylase-like_sf"/>
</dbReference>
<evidence type="ECO:0000256" key="5">
    <source>
        <dbReference type="ARBA" id="ARBA00022801"/>
    </source>
</evidence>
<evidence type="ECO:0000256" key="7">
    <source>
        <dbReference type="HAMAP-Rule" id="MF_03166"/>
    </source>
</evidence>
<comment type="function">
    <text evidence="7">Excises uracil residues from the DNA which can arise as a result of misincorporation of dUMP residues by DNA polymerase or due to deamination of cytosine.</text>
</comment>
<dbReference type="SMART" id="SM00986">
    <property type="entry name" value="UDG"/>
    <property type="match status" value="1"/>
</dbReference>
<dbReference type="NCBIfam" id="NF003591">
    <property type="entry name" value="PRK05254.1-4"/>
    <property type="match status" value="1"/>
</dbReference>
<feature type="compositionally biased region" description="Low complexity" evidence="9">
    <location>
        <begin position="90"/>
        <end position="103"/>
    </location>
</feature>
<evidence type="ECO:0000256" key="8">
    <source>
        <dbReference type="PROSITE-ProRule" id="PRU10072"/>
    </source>
</evidence>
<keyword evidence="7" id="KW-0539">Nucleus</keyword>
<feature type="region of interest" description="Disordered" evidence="9">
    <location>
        <begin position="462"/>
        <end position="497"/>
    </location>
</feature>
<dbReference type="Gene3D" id="2.60.120.330">
    <property type="entry name" value="B-lactam Antibiotic, Isopenicillin N Synthase, Chain"/>
    <property type="match status" value="1"/>
</dbReference>